<dbReference type="Gene3D" id="3.90.1150.10">
    <property type="entry name" value="Aspartate Aminotransferase, domain 1"/>
    <property type="match status" value="1"/>
</dbReference>
<dbReference type="EMBL" id="CANTUO010000001">
    <property type="protein sequence ID" value="CAI5756678.1"/>
    <property type="molecule type" value="Genomic_DNA"/>
</dbReference>
<comment type="caution">
    <text evidence="5">The sequence shown here is derived from an EMBL/GenBank/DDBJ whole genome shotgun (WGS) entry which is preliminary data.</text>
</comment>
<dbReference type="GO" id="GO:0005737">
    <property type="term" value="C:cytoplasm"/>
    <property type="evidence" value="ECO:0007669"/>
    <property type="project" value="TreeGrafter"/>
</dbReference>
<evidence type="ECO:0000256" key="1">
    <source>
        <dbReference type="ARBA" id="ARBA00001933"/>
    </source>
</evidence>
<dbReference type="PROSITE" id="PS00868">
    <property type="entry name" value="CYS_MET_METAB_PP"/>
    <property type="match status" value="1"/>
</dbReference>
<gene>
    <name evidence="5" type="ORF">CANVERA_P1196</name>
</gene>
<dbReference type="InterPro" id="IPR015421">
    <property type="entry name" value="PyrdxlP-dep_Trfase_major"/>
</dbReference>
<evidence type="ECO:0000256" key="2">
    <source>
        <dbReference type="ARBA" id="ARBA00022898"/>
    </source>
</evidence>
<protein>
    <recommendedName>
        <fullName evidence="7">Cystathionine gamma-synthase</fullName>
    </recommendedName>
</protein>
<comment type="cofactor">
    <cofactor evidence="1 4">
        <name>pyridoxal 5'-phosphate</name>
        <dbReference type="ChEBI" id="CHEBI:597326"/>
    </cofactor>
</comment>
<organism evidence="5 6">
    <name type="scientific">Candida verbasci</name>
    <dbReference type="NCBI Taxonomy" id="1227364"/>
    <lineage>
        <taxon>Eukaryota</taxon>
        <taxon>Fungi</taxon>
        <taxon>Dikarya</taxon>
        <taxon>Ascomycota</taxon>
        <taxon>Saccharomycotina</taxon>
        <taxon>Pichiomycetes</taxon>
        <taxon>Debaryomycetaceae</taxon>
        <taxon>Candida/Lodderomyces clade</taxon>
        <taxon>Candida</taxon>
    </lineage>
</organism>
<evidence type="ECO:0000256" key="4">
    <source>
        <dbReference type="RuleBase" id="RU362118"/>
    </source>
</evidence>
<evidence type="ECO:0008006" key="7">
    <source>
        <dbReference type="Google" id="ProtNLM"/>
    </source>
</evidence>
<sequence>MTQFSTKSIHSGDHLRKTTDIAPPIHVSTTYSYDSNPANLIPGELTNPDTFVYSRENHPNAAAIEAIVEDITGYPAIVYNSGLSAFNAVMMHVNPKTIAIGQAYHGCIGIVEMWQRNFGLRKIDIESDDQSDLLHLETPVNPYGLYFDISKYAEKAHSKGALLSIDSTFAPPPLIDPFKFGADIVIHSATKFFGGHSDLLAGLVLVKSHDIKNKFLKDRLVLGTNIGNLESALLVRSLRTLELRVKRQSKTAEFIVKFLNENKHKIKDLEKIYHGSLQNDDYISEQMNGHTPVFSIELVSEEKAKEFPSKLKYFYHATSLGGVESLIEWRAMSDPHISKKLLRISIGLEDPRDLLQDLLNGLVDNQELTDKVRSLNIDY</sequence>
<dbReference type="PIRSF" id="PIRSF001434">
    <property type="entry name" value="CGS"/>
    <property type="match status" value="1"/>
</dbReference>
<dbReference type="PANTHER" id="PTHR11808">
    <property type="entry name" value="TRANS-SULFURATION ENZYME FAMILY MEMBER"/>
    <property type="match status" value="1"/>
</dbReference>
<dbReference type="InterPro" id="IPR015422">
    <property type="entry name" value="PyrdxlP-dep_Trfase_small"/>
</dbReference>
<evidence type="ECO:0000313" key="6">
    <source>
        <dbReference type="Proteomes" id="UP001152885"/>
    </source>
</evidence>
<dbReference type="Proteomes" id="UP001152885">
    <property type="component" value="Unassembled WGS sequence"/>
</dbReference>
<dbReference type="Gene3D" id="3.40.640.10">
    <property type="entry name" value="Type I PLP-dependent aspartate aminotransferase-like (Major domain)"/>
    <property type="match status" value="1"/>
</dbReference>
<dbReference type="AlphaFoldDB" id="A0A9W4XC00"/>
<evidence type="ECO:0000256" key="3">
    <source>
        <dbReference type="PIRSR" id="PIRSR001434-2"/>
    </source>
</evidence>
<name>A0A9W4XC00_9ASCO</name>
<dbReference type="PANTHER" id="PTHR11808:SF35">
    <property type="entry name" value="CYSTATHIONINE GAMMA-SYNTHASE (AFU_ORTHOLOGUE AFUA_7G01590)"/>
    <property type="match status" value="1"/>
</dbReference>
<comment type="similarity">
    <text evidence="4">Belongs to the trans-sulfuration enzymes family.</text>
</comment>
<dbReference type="InterPro" id="IPR054542">
    <property type="entry name" value="Cys_met_metab_PP"/>
</dbReference>
<evidence type="ECO:0000313" key="5">
    <source>
        <dbReference type="EMBL" id="CAI5756678.1"/>
    </source>
</evidence>
<dbReference type="GO" id="GO:0030170">
    <property type="term" value="F:pyridoxal phosphate binding"/>
    <property type="evidence" value="ECO:0007669"/>
    <property type="project" value="InterPro"/>
</dbReference>
<proteinExistence type="inferred from homology"/>
<keyword evidence="2 3" id="KW-0663">Pyridoxal phosphate</keyword>
<dbReference type="InterPro" id="IPR015424">
    <property type="entry name" value="PyrdxlP-dep_Trfase"/>
</dbReference>
<reference evidence="5" key="1">
    <citation type="submission" date="2022-12" db="EMBL/GenBank/DDBJ databases">
        <authorList>
            <person name="Brejova B."/>
        </authorList>
    </citation>
    <scope>NUCLEOTIDE SEQUENCE</scope>
</reference>
<keyword evidence="6" id="KW-1185">Reference proteome</keyword>
<accession>A0A9W4XC00</accession>
<dbReference type="Pfam" id="PF01053">
    <property type="entry name" value="Cys_Met_Meta_PP"/>
    <property type="match status" value="1"/>
</dbReference>
<dbReference type="OrthoDB" id="3512640at2759"/>
<dbReference type="FunFam" id="3.40.640.10:FF:000072">
    <property type="entry name" value="Putative cystathionine beta-lyase"/>
    <property type="match status" value="1"/>
</dbReference>
<dbReference type="GO" id="GO:0016846">
    <property type="term" value="F:carbon-sulfur lyase activity"/>
    <property type="evidence" value="ECO:0007669"/>
    <property type="project" value="TreeGrafter"/>
</dbReference>
<dbReference type="SUPFAM" id="SSF53383">
    <property type="entry name" value="PLP-dependent transferases"/>
    <property type="match status" value="1"/>
</dbReference>
<dbReference type="InterPro" id="IPR000277">
    <property type="entry name" value="Cys/Met-Metab_PyrdxlP-dep_enz"/>
</dbReference>
<feature type="modified residue" description="N6-(pyridoxal phosphate)lysine" evidence="3">
    <location>
        <position position="191"/>
    </location>
</feature>
<dbReference type="GO" id="GO:0019346">
    <property type="term" value="P:transsulfuration"/>
    <property type="evidence" value="ECO:0007669"/>
    <property type="project" value="InterPro"/>
</dbReference>